<name>A0A0F9ECH2_9ZZZZ</name>
<dbReference type="AlphaFoldDB" id="A0A0F9ECH2"/>
<comment type="caution">
    <text evidence="2">The sequence shown here is derived from an EMBL/GenBank/DDBJ whole genome shotgun (WGS) entry which is preliminary data.</text>
</comment>
<organism evidence="2">
    <name type="scientific">marine sediment metagenome</name>
    <dbReference type="NCBI Taxonomy" id="412755"/>
    <lineage>
        <taxon>unclassified sequences</taxon>
        <taxon>metagenomes</taxon>
        <taxon>ecological metagenomes</taxon>
    </lineage>
</organism>
<gene>
    <name evidence="2" type="ORF">LCGC14_2091840</name>
</gene>
<dbReference type="EMBL" id="LAZR01025494">
    <property type="protein sequence ID" value="KKL71748.1"/>
    <property type="molecule type" value="Genomic_DNA"/>
</dbReference>
<proteinExistence type="predicted"/>
<sequence length="56" mass="6312">MIKLLDMTLLVVCCFAIYFWNQIPWDVFSTSASTTISLALGASVGLMIVRLLTWEK</sequence>
<accession>A0A0F9ECH2</accession>
<keyword evidence="1" id="KW-0472">Membrane</keyword>
<reference evidence="2" key="1">
    <citation type="journal article" date="2015" name="Nature">
        <title>Complex archaea that bridge the gap between prokaryotes and eukaryotes.</title>
        <authorList>
            <person name="Spang A."/>
            <person name="Saw J.H."/>
            <person name="Jorgensen S.L."/>
            <person name="Zaremba-Niedzwiedzka K."/>
            <person name="Martijn J."/>
            <person name="Lind A.E."/>
            <person name="van Eijk R."/>
            <person name="Schleper C."/>
            <person name="Guy L."/>
            <person name="Ettema T.J."/>
        </authorList>
    </citation>
    <scope>NUCLEOTIDE SEQUENCE</scope>
</reference>
<keyword evidence="1" id="KW-1133">Transmembrane helix</keyword>
<keyword evidence="1" id="KW-0812">Transmembrane</keyword>
<evidence type="ECO:0000313" key="2">
    <source>
        <dbReference type="EMBL" id="KKL71748.1"/>
    </source>
</evidence>
<feature type="transmembrane region" description="Helical" evidence="1">
    <location>
        <begin position="7"/>
        <end position="23"/>
    </location>
</feature>
<evidence type="ECO:0000256" key="1">
    <source>
        <dbReference type="SAM" id="Phobius"/>
    </source>
</evidence>
<feature type="transmembrane region" description="Helical" evidence="1">
    <location>
        <begin position="35"/>
        <end position="53"/>
    </location>
</feature>
<protein>
    <submittedName>
        <fullName evidence="2">Uncharacterized protein</fullName>
    </submittedName>
</protein>